<dbReference type="AlphaFoldDB" id="A0A850R700"/>
<feature type="region of interest" description="Domain I" evidence="6">
    <location>
        <begin position="1"/>
        <end position="64"/>
    </location>
</feature>
<accession>A0A850R700</accession>
<keyword evidence="1 6" id="KW-0963">Cytoplasm</keyword>
<evidence type="ECO:0000256" key="6">
    <source>
        <dbReference type="HAMAP-Rule" id="MF_00031"/>
    </source>
</evidence>
<dbReference type="InterPro" id="IPR013849">
    <property type="entry name" value="DNA_helicase_Holl-junc_RuvA_I"/>
</dbReference>
<dbReference type="SUPFAM" id="SSF50249">
    <property type="entry name" value="Nucleic acid-binding proteins"/>
    <property type="match status" value="1"/>
</dbReference>
<dbReference type="GO" id="GO:0000400">
    <property type="term" value="F:four-way junction DNA binding"/>
    <property type="evidence" value="ECO:0007669"/>
    <property type="project" value="UniProtKB-UniRule"/>
</dbReference>
<dbReference type="Pfam" id="PF01330">
    <property type="entry name" value="RuvA_N"/>
    <property type="match status" value="1"/>
</dbReference>
<comment type="domain">
    <text evidence="6">Has three domains with a flexible linker between the domains II and III and assumes an 'L' shape. Domain III is highly mobile and contacts RuvB.</text>
</comment>
<evidence type="ECO:0000256" key="1">
    <source>
        <dbReference type="ARBA" id="ARBA00022490"/>
    </source>
</evidence>
<evidence type="ECO:0000256" key="2">
    <source>
        <dbReference type="ARBA" id="ARBA00022763"/>
    </source>
</evidence>
<dbReference type="GO" id="GO:0009378">
    <property type="term" value="F:four-way junction helicase activity"/>
    <property type="evidence" value="ECO:0007669"/>
    <property type="project" value="InterPro"/>
</dbReference>
<dbReference type="Gene3D" id="1.10.150.20">
    <property type="entry name" value="5' to 3' exonuclease, C-terminal subdomain"/>
    <property type="match status" value="1"/>
</dbReference>
<feature type="domain" description="Helix-hairpin-helix DNA-binding motif class 1" evidence="7">
    <location>
        <begin position="108"/>
        <end position="127"/>
    </location>
</feature>
<dbReference type="GO" id="GO:0005737">
    <property type="term" value="C:cytoplasm"/>
    <property type="evidence" value="ECO:0007669"/>
    <property type="project" value="UniProtKB-SubCell"/>
</dbReference>
<dbReference type="GO" id="GO:0006310">
    <property type="term" value="P:DNA recombination"/>
    <property type="evidence" value="ECO:0007669"/>
    <property type="project" value="UniProtKB-UniRule"/>
</dbReference>
<dbReference type="Gene3D" id="2.40.50.140">
    <property type="entry name" value="Nucleic acid-binding proteins"/>
    <property type="match status" value="1"/>
</dbReference>
<evidence type="ECO:0000256" key="3">
    <source>
        <dbReference type="ARBA" id="ARBA00023125"/>
    </source>
</evidence>
<keyword evidence="4 6" id="KW-0233">DNA recombination</keyword>
<gene>
    <name evidence="6 8" type="primary">ruvA</name>
    <name evidence="8" type="ORF">HW932_09955</name>
</gene>
<dbReference type="SUPFAM" id="SSF47781">
    <property type="entry name" value="RuvA domain 2-like"/>
    <property type="match status" value="1"/>
</dbReference>
<dbReference type="SMART" id="SM00278">
    <property type="entry name" value="HhH1"/>
    <property type="match status" value="2"/>
</dbReference>
<dbReference type="Pfam" id="PF07499">
    <property type="entry name" value="RuvA_C"/>
    <property type="match status" value="1"/>
</dbReference>
<keyword evidence="5 6" id="KW-0234">DNA repair</keyword>
<evidence type="ECO:0000256" key="5">
    <source>
        <dbReference type="ARBA" id="ARBA00023204"/>
    </source>
</evidence>
<dbReference type="InterPro" id="IPR003583">
    <property type="entry name" value="Hlx-hairpin-Hlx_DNA-bd_motif"/>
</dbReference>
<comment type="caution">
    <text evidence="6">Lacks conserved residue(s) required for the propagation of feature annotation.</text>
</comment>
<dbReference type="HAMAP" id="MF_00031">
    <property type="entry name" value="DNA_HJ_migration_RuvA"/>
    <property type="match status" value="1"/>
</dbReference>
<dbReference type="InterPro" id="IPR011114">
    <property type="entry name" value="RuvA_C"/>
</dbReference>
<dbReference type="InterPro" id="IPR010994">
    <property type="entry name" value="RuvA_2-like"/>
</dbReference>
<comment type="function">
    <text evidence="6">The RuvA-RuvB-RuvC complex processes Holliday junction (HJ) DNA during genetic recombination and DNA repair, while the RuvA-RuvB complex plays an important role in the rescue of blocked DNA replication forks via replication fork reversal (RFR). RuvA specifically binds to HJ cruciform DNA, conferring on it an open structure. The RuvB hexamer acts as an ATP-dependent pump, pulling dsDNA into and through the RuvAB complex. HJ branch migration allows RuvC to scan DNA until it finds its consensus sequence, where it cleaves and resolves the cruciform DNA.</text>
</comment>
<dbReference type="GO" id="GO:0009379">
    <property type="term" value="C:Holliday junction helicase complex"/>
    <property type="evidence" value="ECO:0007669"/>
    <property type="project" value="InterPro"/>
</dbReference>
<dbReference type="GO" id="GO:0006281">
    <property type="term" value="P:DNA repair"/>
    <property type="evidence" value="ECO:0007669"/>
    <property type="project" value="UniProtKB-UniRule"/>
</dbReference>
<name>A0A850R700_9GAMM</name>
<evidence type="ECO:0000313" key="8">
    <source>
        <dbReference type="EMBL" id="NVZ09584.1"/>
    </source>
</evidence>
<dbReference type="InterPro" id="IPR036267">
    <property type="entry name" value="RuvA_C_sf"/>
</dbReference>
<keyword evidence="2 6" id="KW-0227">DNA damage</keyword>
<evidence type="ECO:0000313" key="9">
    <source>
        <dbReference type="Proteomes" id="UP000592294"/>
    </source>
</evidence>
<feature type="region of interest" description="Domain III" evidence="6">
    <location>
        <begin position="161"/>
        <end position="211"/>
    </location>
</feature>
<dbReference type="EMBL" id="JABZEO010000005">
    <property type="protein sequence ID" value="NVZ09584.1"/>
    <property type="molecule type" value="Genomic_DNA"/>
</dbReference>
<dbReference type="Pfam" id="PF14520">
    <property type="entry name" value="HHH_5"/>
    <property type="match status" value="1"/>
</dbReference>
<dbReference type="InterPro" id="IPR012340">
    <property type="entry name" value="NA-bd_OB-fold"/>
</dbReference>
<protein>
    <recommendedName>
        <fullName evidence="6">Holliday junction branch migration complex subunit RuvA</fullName>
    </recommendedName>
</protein>
<dbReference type="GO" id="GO:0005524">
    <property type="term" value="F:ATP binding"/>
    <property type="evidence" value="ECO:0007669"/>
    <property type="project" value="InterPro"/>
</dbReference>
<evidence type="ECO:0000256" key="4">
    <source>
        <dbReference type="ARBA" id="ARBA00023172"/>
    </source>
</evidence>
<keyword evidence="9" id="KW-1185">Reference proteome</keyword>
<proteinExistence type="inferred from homology"/>
<sequence length="211" mass="22377">MIGRLQGRILAKHPPQLLLDVNGVGYELEAPMSTFYDLPAVGETATLLTHLAVREDAWTLYGFIRERDRALFRALIKVTGVGARMALAILSGMDAARFARCVEQEDSTALTRLPGIGKKTAERLIIEMRDRLGGVMIAPGAALPSATGQAAIESGTVGKGAEDQALADAVSALVALGYKPPDANRMARAVDDGAKTAEEIIRAALRSVNPV</sequence>
<evidence type="ECO:0000259" key="7">
    <source>
        <dbReference type="SMART" id="SM00278"/>
    </source>
</evidence>
<dbReference type="GO" id="GO:0048476">
    <property type="term" value="C:Holliday junction resolvase complex"/>
    <property type="evidence" value="ECO:0007669"/>
    <property type="project" value="UniProtKB-UniRule"/>
</dbReference>
<dbReference type="Gene3D" id="1.10.8.10">
    <property type="entry name" value="DNA helicase RuvA subunit, C-terminal domain"/>
    <property type="match status" value="1"/>
</dbReference>
<comment type="caution">
    <text evidence="8">The sequence shown here is derived from an EMBL/GenBank/DDBJ whole genome shotgun (WGS) entry which is preliminary data.</text>
</comment>
<comment type="subcellular location">
    <subcellularLocation>
        <location evidence="6">Cytoplasm</location>
    </subcellularLocation>
</comment>
<organism evidence="8 9">
    <name type="scientific">Allochromatium humboldtianum</name>
    <dbReference type="NCBI Taxonomy" id="504901"/>
    <lineage>
        <taxon>Bacteria</taxon>
        <taxon>Pseudomonadati</taxon>
        <taxon>Pseudomonadota</taxon>
        <taxon>Gammaproteobacteria</taxon>
        <taxon>Chromatiales</taxon>
        <taxon>Chromatiaceae</taxon>
        <taxon>Allochromatium</taxon>
    </lineage>
</organism>
<reference evidence="8 9" key="1">
    <citation type="submission" date="2020-06" db="EMBL/GenBank/DDBJ databases">
        <title>Whole-genome sequence of Allochromatium humboldtianum DSM 21881, type strain.</title>
        <authorList>
            <person name="Kyndt J.A."/>
            <person name="Meyer T.E."/>
        </authorList>
    </citation>
    <scope>NUCLEOTIDE SEQUENCE [LARGE SCALE GENOMIC DNA]</scope>
    <source>
        <strain evidence="8 9">DSM 21881</strain>
    </source>
</reference>
<dbReference type="InterPro" id="IPR000085">
    <property type="entry name" value="RuvA"/>
</dbReference>
<dbReference type="NCBIfam" id="TIGR00084">
    <property type="entry name" value="ruvA"/>
    <property type="match status" value="1"/>
</dbReference>
<dbReference type="SUPFAM" id="SSF46929">
    <property type="entry name" value="DNA helicase RuvA subunit, C-terminal domain"/>
    <property type="match status" value="1"/>
</dbReference>
<dbReference type="CDD" id="cd14332">
    <property type="entry name" value="UBA_RuvA_C"/>
    <property type="match status" value="1"/>
</dbReference>
<dbReference type="RefSeq" id="WP_176976331.1">
    <property type="nucleotide sequence ID" value="NZ_JABZEO010000005.1"/>
</dbReference>
<feature type="domain" description="Helix-hairpin-helix DNA-binding motif class 1" evidence="7">
    <location>
        <begin position="73"/>
        <end position="92"/>
    </location>
</feature>
<dbReference type="Proteomes" id="UP000592294">
    <property type="component" value="Unassembled WGS sequence"/>
</dbReference>
<keyword evidence="3 6" id="KW-0238">DNA-binding</keyword>
<comment type="similarity">
    <text evidence="6">Belongs to the RuvA family.</text>
</comment>
<comment type="subunit">
    <text evidence="6">Homotetramer. Forms an RuvA(8)-RuvB(12)-Holliday junction (HJ) complex. HJ DNA is sandwiched between 2 RuvA tetramers; dsDNA enters through RuvA and exits via RuvB. An RuvB hexamer assembles on each DNA strand where it exits the tetramer. Each RuvB hexamer is contacted by two RuvA subunits (via domain III) on 2 adjacent RuvB subunits; this complex drives branch migration. In the full resolvosome a probable DNA-RuvA(4)-RuvB(12)-RuvC(2) complex forms which resolves the HJ.</text>
</comment>